<dbReference type="SUPFAM" id="SSF47336">
    <property type="entry name" value="ACP-like"/>
    <property type="match status" value="1"/>
</dbReference>
<keyword evidence="10" id="KW-1185">Reference proteome</keyword>
<organism evidence="9 10">
    <name type="scientific">Streptomyces cacaoi</name>
    <dbReference type="NCBI Taxonomy" id="1898"/>
    <lineage>
        <taxon>Bacteria</taxon>
        <taxon>Bacillati</taxon>
        <taxon>Actinomycetota</taxon>
        <taxon>Actinomycetes</taxon>
        <taxon>Kitasatosporales</taxon>
        <taxon>Streptomycetaceae</taxon>
        <taxon>Streptomyces</taxon>
    </lineage>
</organism>
<evidence type="ECO:0000259" key="8">
    <source>
        <dbReference type="PROSITE" id="PS50075"/>
    </source>
</evidence>
<dbReference type="InterPro" id="IPR036736">
    <property type="entry name" value="ACP-like_sf"/>
</dbReference>
<evidence type="ECO:0000256" key="2">
    <source>
        <dbReference type="ARBA" id="ARBA00012100"/>
    </source>
</evidence>
<proteinExistence type="predicted"/>
<evidence type="ECO:0000256" key="7">
    <source>
        <dbReference type="PIRSR" id="PIRSR001111-50"/>
    </source>
</evidence>
<keyword evidence="5" id="KW-0378">Hydrolase</keyword>
<dbReference type="EMBL" id="BJMM01000033">
    <property type="protein sequence ID" value="GEB52572.1"/>
    <property type="molecule type" value="Genomic_DNA"/>
</dbReference>
<dbReference type="PANTHER" id="PTHR43540">
    <property type="entry name" value="PEROXYUREIDOACRYLATE/UREIDOACRYLATE AMIDOHYDROLASE-RELATED"/>
    <property type="match status" value="1"/>
</dbReference>
<comment type="cofactor">
    <cofactor evidence="7">
        <name>pantetheine 4'-phosphate</name>
        <dbReference type="ChEBI" id="CHEBI:47942"/>
    </cofactor>
    <text evidence="7">Binds 1 phosphopantetheine covalently.</text>
</comment>
<evidence type="ECO:0000313" key="9">
    <source>
        <dbReference type="EMBL" id="GEB52572.1"/>
    </source>
</evidence>
<sequence length="294" mass="31769">MALPTIQPYPMPTAADLPADRVTWQVDPGRAVLLVHDLQNHFLDPFPDGASPRRELLHNVARLKEVCARLSVPVLYSAQPGGQTPAQRGLQQDFWGPGLPGGDPRAAAVADEVAPGPDDVVLTKWKYSAFVRTDLAERMAAQGRDQLVITGVYAHIGVQATACDAWMRDIRAFVVADAVADFGPREHRQALAWCAGRAARVLTTDELVALGAAPDEAATPLTLDRVRADVADVLGEDPADIADDDNLADAGLDSVRLMALVERWRTAHGIDISFVELAERPGISAWWQLLEGRA</sequence>
<accession>A0A4Y3R4T6</accession>
<dbReference type="GO" id="GO:0008908">
    <property type="term" value="F:isochorismatase activity"/>
    <property type="evidence" value="ECO:0007669"/>
    <property type="project" value="UniProtKB-EC"/>
</dbReference>
<dbReference type="PIRSF" id="PIRSF001111">
    <property type="entry name" value="Isochorismatase"/>
    <property type="match status" value="1"/>
</dbReference>
<dbReference type="EC" id="3.3.2.1" evidence="2"/>
<evidence type="ECO:0000313" key="10">
    <source>
        <dbReference type="Proteomes" id="UP000319210"/>
    </source>
</evidence>
<dbReference type="InterPro" id="IPR020806">
    <property type="entry name" value="PKS_PP-bd"/>
</dbReference>
<evidence type="ECO:0000256" key="5">
    <source>
        <dbReference type="ARBA" id="ARBA00022801"/>
    </source>
</evidence>
<reference evidence="9 10" key="1">
    <citation type="submission" date="2019-06" db="EMBL/GenBank/DDBJ databases">
        <title>Whole genome shotgun sequence of Streptomyces cacaoi subsp. cacaoi NBRC 12748.</title>
        <authorList>
            <person name="Hosoyama A."/>
            <person name="Uohara A."/>
            <person name="Ohji S."/>
            <person name="Ichikawa N."/>
        </authorList>
    </citation>
    <scope>NUCLEOTIDE SEQUENCE [LARGE SCALE GENOMIC DNA]</scope>
    <source>
        <strain evidence="9 10">NBRC 12748</strain>
    </source>
</reference>
<name>A0A4Y3R4T6_STRCI</name>
<dbReference type="InterPro" id="IPR036380">
    <property type="entry name" value="Isochorismatase-like_sf"/>
</dbReference>
<dbReference type="InterPro" id="IPR050272">
    <property type="entry name" value="Isochorismatase-like_hydrls"/>
</dbReference>
<comment type="pathway">
    <text evidence="1">Siderophore biosynthesis.</text>
</comment>
<keyword evidence="3 7" id="KW-0596">Phosphopantetheine</keyword>
<feature type="modified residue" description="O-(pantetheine 4'-phosphoryl)serine" evidence="7">
    <location>
        <position position="254"/>
    </location>
</feature>
<dbReference type="Proteomes" id="UP000319210">
    <property type="component" value="Unassembled WGS sequence"/>
</dbReference>
<protein>
    <recommendedName>
        <fullName evidence="2">isochorismatase</fullName>
        <ecNumber evidence="2">3.3.2.1</ecNumber>
    </recommendedName>
</protein>
<comment type="caution">
    <text evidence="9">The sequence shown here is derived from an EMBL/GenBank/DDBJ whole genome shotgun (WGS) entry which is preliminary data.</text>
</comment>
<dbReference type="Gene3D" id="1.10.1200.10">
    <property type="entry name" value="ACP-like"/>
    <property type="match status" value="1"/>
</dbReference>
<comment type="catalytic activity">
    <reaction evidence="6">
        <text>isochorismate + H2O = (2S,3S)-2,3-dihydroxy-2,3-dihydrobenzoate + pyruvate</text>
        <dbReference type="Rhea" id="RHEA:11112"/>
        <dbReference type="ChEBI" id="CHEBI:15361"/>
        <dbReference type="ChEBI" id="CHEBI:15377"/>
        <dbReference type="ChEBI" id="CHEBI:29780"/>
        <dbReference type="ChEBI" id="CHEBI:58764"/>
        <dbReference type="EC" id="3.3.2.1"/>
    </reaction>
</comment>
<dbReference type="PROSITE" id="PS50075">
    <property type="entry name" value="CARRIER"/>
    <property type="match status" value="1"/>
</dbReference>
<dbReference type="SUPFAM" id="SSF52499">
    <property type="entry name" value="Isochorismatase-like hydrolases"/>
    <property type="match status" value="1"/>
</dbReference>
<keyword evidence="4 7" id="KW-0597">Phosphoprotein</keyword>
<gene>
    <name evidence="9" type="primary">dhbB</name>
    <name evidence="9" type="ORF">SCA03_51230</name>
</gene>
<dbReference type="SMART" id="SM00823">
    <property type="entry name" value="PKS_PP"/>
    <property type="match status" value="1"/>
</dbReference>
<dbReference type="GO" id="GO:0017000">
    <property type="term" value="P:antibiotic biosynthetic process"/>
    <property type="evidence" value="ECO:0007669"/>
    <property type="project" value="UniProtKB-ARBA"/>
</dbReference>
<dbReference type="Gene3D" id="3.40.50.850">
    <property type="entry name" value="Isochorismatase-like"/>
    <property type="match status" value="1"/>
</dbReference>
<dbReference type="Pfam" id="PF00857">
    <property type="entry name" value="Isochorismatase"/>
    <property type="match status" value="1"/>
</dbReference>
<evidence type="ECO:0000256" key="1">
    <source>
        <dbReference type="ARBA" id="ARBA00004924"/>
    </source>
</evidence>
<dbReference type="InterPro" id="IPR000868">
    <property type="entry name" value="Isochorismatase-like_dom"/>
</dbReference>
<dbReference type="OrthoDB" id="5794853at2"/>
<evidence type="ECO:0000256" key="6">
    <source>
        <dbReference type="ARBA" id="ARBA00048590"/>
    </source>
</evidence>
<dbReference type="Pfam" id="PF00550">
    <property type="entry name" value="PP-binding"/>
    <property type="match status" value="1"/>
</dbReference>
<dbReference type="GO" id="GO:0031177">
    <property type="term" value="F:phosphopantetheine binding"/>
    <property type="evidence" value="ECO:0007669"/>
    <property type="project" value="InterPro"/>
</dbReference>
<dbReference type="InterPro" id="IPR009081">
    <property type="entry name" value="PP-bd_ACP"/>
</dbReference>
<dbReference type="InterPro" id="IPR016291">
    <property type="entry name" value="Isochorismatase"/>
</dbReference>
<evidence type="ECO:0000256" key="3">
    <source>
        <dbReference type="ARBA" id="ARBA00022450"/>
    </source>
</evidence>
<dbReference type="PRINTS" id="PR01398">
    <property type="entry name" value="ISCHRISMTASE"/>
</dbReference>
<dbReference type="RefSeq" id="WP_086816487.1">
    <property type="nucleotide sequence ID" value="NZ_BJMM01000033.1"/>
</dbReference>
<evidence type="ECO:0000256" key="4">
    <source>
        <dbReference type="ARBA" id="ARBA00022553"/>
    </source>
</evidence>
<feature type="domain" description="Carrier" evidence="8">
    <location>
        <begin position="217"/>
        <end position="294"/>
    </location>
</feature>
<dbReference type="PANTHER" id="PTHR43540:SF3">
    <property type="entry name" value="ENTEROBACTIN SYNTHASE COMPONENT B"/>
    <property type="match status" value="1"/>
</dbReference>
<dbReference type="AlphaFoldDB" id="A0A4Y3R4T6"/>